<evidence type="ECO:0000256" key="5">
    <source>
        <dbReference type="ARBA" id="ARBA00042675"/>
    </source>
</evidence>
<gene>
    <name evidence="10" type="ORF">Ciccas_000848</name>
</gene>
<name>A0ABD2QM08_9PLAT</name>
<dbReference type="InterPro" id="IPR008146">
    <property type="entry name" value="Gln_synth_cat_dom"/>
</dbReference>
<dbReference type="PANTHER" id="PTHR43407:SF1">
    <property type="entry name" value="LENGSIN"/>
    <property type="match status" value="1"/>
</dbReference>
<dbReference type="PROSITE" id="PS51987">
    <property type="entry name" value="GS_CATALYTIC"/>
    <property type="match status" value="1"/>
</dbReference>
<dbReference type="SMART" id="SM01230">
    <property type="entry name" value="Gln-synt_C"/>
    <property type="match status" value="1"/>
</dbReference>
<organism evidence="10 11">
    <name type="scientific">Cichlidogyrus casuarinus</name>
    <dbReference type="NCBI Taxonomy" id="1844966"/>
    <lineage>
        <taxon>Eukaryota</taxon>
        <taxon>Metazoa</taxon>
        <taxon>Spiralia</taxon>
        <taxon>Lophotrochozoa</taxon>
        <taxon>Platyhelminthes</taxon>
        <taxon>Monogenea</taxon>
        <taxon>Monopisthocotylea</taxon>
        <taxon>Dactylogyridea</taxon>
        <taxon>Ancyrocephalidae</taxon>
        <taxon>Cichlidogyrus</taxon>
    </lineage>
</organism>
<evidence type="ECO:0000313" key="11">
    <source>
        <dbReference type="Proteomes" id="UP001626550"/>
    </source>
</evidence>
<sequence>MNSTDEIFKFGEVTNYKDAATAIKDRLDYIRCSFLDLNGTHMTKLISVEQADKLNDRKVEVYPGVIGFGPRFEFVAVSDVFAIKNQNGLLVANWGTLHSLPWLDKDEQIGLKRIGCVLCDLHWPYGGALEAMPRVAAERMVTRLRDVHKLIILSAFEPEFRLFKKESVDDEFLSKPSKLSQQKKSSILHKKSIPQEEQDDSWKSKAPKPITYGEDYMKTDILRQMEKFFMRLDTHLKSIGIKVQDFMVENGESQVETPMEPLEGLASADSYVIMKQTVREIADSCGMFASFMTHPILNGHSNGNHFNFSLWREENGDKTNIFYDASTQKKKKISLLGMHFIGGIMHHMRALTALCSPTVNCYRRLKDGWAPTRINWDFHDRFMSLRVKDHEETNPYMENRLSSSAASPYIVMAATLAAGMDGIERQLLPPEPGLKDNHKAPLLPSNLGQAIGFLRADETLVKILGKEFVDWFCRAKYEDLKKMPYAKSSGPLLGETQENEAFLCELHEYFQYI</sequence>
<dbReference type="PANTHER" id="PTHR43407">
    <property type="entry name" value="GLUTAMINE SYNTHETASE"/>
    <property type="match status" value="1"/>
</dbReference>
<evidence type="ECO:0000259" key="9">
    <source>
        <dbReference type="PROSITE" id="PS51987"/>
    </source>
</evidence>
<reference evidence="10 11" key="1">
    <citation type="submission" date="2024-11" db="EMBL/GenBank/DDBJ databases">
        <title>Adaptive evolution of stress response genes in parasites aligns with host niche diversity.</title>
        <authorList>
            <person name="Hahn C."/>
            <person name="Resl P."/>
        </authorList>
    </citation>
    <scope>NUCLEOTIDE SEQUENCE [LARGE SCALE GENOMIC DNA]</scope>
    <source>
        <strain evidence="10">EGGRZ-B1_66</strain>
        <tissue evidence="10">Body</tissue>
    </source>
</reference>
<dbReference type="SUPFAM" id="SSF55931">
    <property type="entry name" value="Glutamine synthetase/guanido kinase"/>
    <property type="match status" value="1"/>
</dbReference>
<dbReference type="EMBL" id="JBJKFK010000050">
    <property type="protein sequence ID" value="KAL3320465.1"/>
    <property type="molecule type" value="Genomic_DNA"/>
</dbReference>
<comment type="similarity">
    <text evidence="1 6 7">Belongs to the glutamine synthetase family.</text>
</comment>
<dbReference type="Proteomes" id="UP001626550">
    <property type="component" value="Unassembled WGS sequence"/>
</dbReference>
<accession>A0ABD2QM08</accession>
<evidence type="ECO:0000256" key="1">
    <source>
        <dbReference type="ARBA" id="ARBA00009897"/>
    </source>
</evidence>
<feature type="region of interest" description="Disordered" evidence="8">
    <location>
        <begin position="183"/>
        <end position="206"/>
    </location>
</feature>
<evidence type="ECO:0000256" key="4">
    <source>
        <dbReference type="ARBA" id="ARBA00039404"/>
    </source>
</evidence>
<evidence type="ECO:0000256" key="6">
    <source>
        <dbReference type="PROSITE-ProRule" id="PRU01331"/>
    </source>
</evidence>
<proteinExistence type="inferred from homology"/>
<evidence type="ECO:0000256" key="3">
    <source>
        <dbReference type="ARBA" id="ARBA00038790"/>
    </source>
</evidence>
<dbReference type="AlphaFoldDB" id="A0ABD2QM08"/>
<evidence type="ECO:0000256" key="8">
    <source>
        <dbReference type="SAM" id="MobiDB-lite"/>
    </source>
</evidence>
<protein>
    <recommendedName>
        <fullName evidence="4">Lengsin</fullName>
    </recommendedName>
    <alternativeName>
        <fullName evidence="5">Glutamate-ammonia ligase domain-containing protein 1</fullName>
    </alternativeName>
</protein>
<comment type="caution">
    <text evidence="10">The sequence shown here is derived from an EMBL/GenBank/DDBJ whole genome shotgun (WGS) entry which is preliminary data.</text>
</comment>
<evidence type="ECO:0000313" key="10">
    <source>
        <dbReference type="EMBL" id="KAL3320465.1"/>
    </source>
</evidence>
<dbReference type="Gene3D" id="3.30.590.10">
    <property type="entry name" value="Glutamine synthetase/guanido kinase, catalytic domain"/>
    <property type="match status" value="1"/>
</dbReference>
<evidence type="ECO:0000256" key="7">
    <source>
        <dbReference type="RuleBase" id="RU000384"/>
    </source>
</evidence>
<dbReference type="InterPro" id="IPR036651">
    <property type="entry name" value="Gln_synt_N_sf"/>
</dbReference>
<evidence type="ECO:0000256" key="2">
    <source>
        <dbReference type="ARBA" id="ARBA00037583"/>
    </source>
</evidence>
<dbReference type="InterPro" id="IPR014746">
    <property type="entry name" value="Gln_synth/guanido_kin_cat_dom"/>
</dbReference>
<keyword evidence="11" id="KW-1185">Reference proteome</keyword>
<dbReference type="SUPFAM" id="SSF54368">
    <property type="entry name" value="Glutamine synthetase, N-terminal domain"/>
    <property type="match status" value="1"/>
</dbReference>
<comment type="function">
    <text evidence="2">May act as a component of the cytoskeleton or as a chaperone for the reorganization of intermediate filament proteins during terminal differentiation in the lens. Does not seem to have enzymatic activity.</text>
</comment>
<dbReference type="Pfam" id="PF00120">
    <property type="entry name" value="Gln-synt_C"/>
    <property type="match status" value="1"/>
</dbReference>
<comment type="subunit">
    <text evidence="3">Dodecamer. Interacts with BFSP2 and VIM.</text>
</comment>
<feature type="domain" description="GS catalytic" evidence="9">
    <location>
        <begin position="133"/>
        <end position="513"/>
    </location>
</feature>